<dbReference type="PANTHER" id="PTHR34975:SF2">
    <property type="entry name" value="SPORE GERMINATION PROTEIN A2"/>
    <property type="match status" value="1"/>
</dbReference>
<dbReference type="OrthoDB" id="2078716at2"/>
<evidence type="ECO:0000256" key="7">
    <source>
        <dbReference type="ARBA" id="ARBA00023136"/>
    </source>
</evidence>
<keyword evidence="3" id="KW-0813">Transport</keyword>
<dbReference type="AlphaFoldDB" id="A0A4R8LIG4"/>
<protein>
    <submittedName>
        <fullName evidence="9">Spore germination protein KB</fullName>
    </submittedName>
</protein>
<comment type="similarity">
    <text evidence="2">Belongs to the amino acid-polyamine-organocation (APC) superfamily. Spore germination protein (SGP) (TC 2.A.3.9) family.</text>
</comment>
<proteinExistence type="inferred from homology"/>
<feature type="transmembrane region" description="Helical" evidence="8">
    <location>
        <begin position="12"/>
        <end position="34"/>
    </location>
</feature>
<comment type="caution">
    <text evidence="9">The sequence shown here is derived from an EMBL/GenBank/DDBJ whole genome shotgun (WGS) entry which is preliminary data.</text>
</comment>
<dbReference type="PANTHER" id="PTHR34975">
    <property type="entry name" value="SPORE GERMINATION PROTEIN A2"/>
    <property type="match status" value="1"/>
</dbReference>
<evidence type="ECO:0000256" key="2">
    <source>
        <dbReference type="ARBA" id="ARBA00007998"/>
    </source>
</evidence>
<dbReference type="GO" id="GO:0009847">
    <property type="term" value="P:spore germination"/>
    <property type="evidence" value="ECO:0007669"/>
    <property type="project" value="InterPro"/>
</dbReference>
<dbReference type="GO" id="GO:0016020">
    <property type="term" value="C:membrane"/>
    <property type="evidence" value="ECO:0007669"/>
    <property type="project" value="UniProtKB-SubCell"/>
</dbReference>
<comment type="subcellular location">
    <subcellularLocation>
        <location evidence="1">Membrane</location>
        <topology evidence="1">Multi-pass membrane protein</topology>
    </subcellularLocation>
</comment>
<feature type="transmembrane region" description="Helical" evidence="8">
    <location>
        <begin position="76"/>
        <end position="96"/>
    </location>
</feature>
<feature type="transmembrane region" description="Helical" evidence="8">
    <location>
        <begin position="40"/>
        <end position="64"/>
    </location>
</feature>
<keyword evidence="10" id="KW-1185">Reference proteome</keyword>
<dbReference type="NCBIfam" id="TIGR00912">
    <property type="entry name" value="2A0309"/>
    <property type="match status" value="1"/>
</dbReference>
<dbReference type="EMBL" id="SORF01000012">
    <property type="protein sequence ID" value="TDY43084.1"/>
    <property type="molecule type" value="Genomic_DNA"/>
</dbReference>
<dbReference type="Pfam" id="PF03845">
    <property type="entry name" value="Spore_permease"/>
    <property type="match status" value="1"/>
</dbReference>
<feature type="transmembrane region" description="Helical" evidence="8">
    <location>
        <begin position="146"/>
        <end position="166"/>
    </location>
</feature>
<organism evidence="9 10">
    <name type="scientific">Alicyclobacillus sacchari</name>
    <dbReference type="NCBI Taxonomy" id="392010"/>
    <lineage>
        <taxon>Bacteria</taxon>
        <taxon>Bacillati</taxon>
        <taxon>Bacillota</taxon>
        <taxon>Bacilli</taxon>
        <taxon>Bacillales</taxon>
        <taxon>Alicyclobacillaceae</taxon>
        <taxon>Alicyclobacillus</taxon>
    </lineage>
</organism>
<keyword evidence="6 8" id="KW-1133">Transmembrane helix</keyword>
<keyword evidence="4" id="KW-0309">Germination</keyword>
<feature type="transmembrane region" description="Helical" evidence="8">
    <location>
        <begin position="268"/>
        <end position="289"/>
    </location>
</feature>
<name>A0A4R8LIG4_9BACL</name>
<accession>A0A4R8LIG4</accession>
<evidence type="ECO:0000313" key="9">
    <source>
        <dbReference type="EMBL" id="TDY43084.1"/>
    </source>
</evidence>
<feature type="transmembrane region" description="Helical" evidence="8">
    <location>
        <begin position="296"/>
        <end position="317"/>
    </location>
</feature>
<dbReference type="Proteomes" id="UP000294581">
    <property type="component" value="Unassembled WGS sequence"/>
</dbReference>
<gene>
    <name evidence="9" type="ORF">C7445_11269</name>
</gene>
<feature type="transmembrane region" description="Helical" evidence="8">
    <location>
        <begin position="186"/>
        <end position="207"/>
    </location>
</feature>
<feature type="transmembrane region" description="Helical" evidence="8">
    <location>
        <begin position="116"/>
        <end position="134"/>
    </location>
</feature>
<evidence type="ECO:0000256" key="4">
    <source>
        <dbReference type="ARBA" id="ARBA00022544"/>
    </source>
</evidence>
<sequence>MAKVQISRVQLVFALVWCVIGTGIVAIPTAIAQFTVRDAWICALLFSVGGTLVALLTSLFTRYFPNRTLTNALMDAWGPWLGRLIGIWFMAGLYITNCTVVREAEVFVGTTILPKTPEVMIGAFAMVAVAYAVYMGVEVVMRDVEFITPLVMLIAPILFVLSMQHIDIHEMMPVLADGWTPVLRGGVVSILVYALEMVIVLQFIPFLRRGKLAAKDVSIATLIITLVLTIVTAVTIGVVGPATHYLSYPVLEAVRNVRVGRFLERLDTLYVIAVISTIFVKMTVSHYAWCTGMKDLFHLSSHRVTTLSGALLVWGGANVLFENANDVQQFIFYTGPTYAVCTLLLTPLLAVAGIVVKKAMAVKR</sequence>
<evidence type="ECO:0000256" key="3">
    <source>
        <dbReference type="ARBA" id="ARBA00022448"/>
    </source>
</evidence>
<evidence type="ECO:0000256" key="8">
    <source>
        <dbReference type="SAM" id="Phobius"/>
    </source>
</evidence>
<keyword evidence="7 8" id="KW-0472">Membrane</keyword>
<feature type="transmembrane region" description="Helical" evidence="8">
    <location>
        <begin position="337"/>
        <end position="356"/>
    </location>
</feature>
<evidence type="ECO:0000256" key="5">
    <source>
        <dbReference type="ARBA" id="ARBA00022692"/>
    </source>
</evidence>
<evidence type="ECO:0000313" key="10">
    <source>
        <dbReference type="Proteomes" id="UP000294581"/>
    </source>
</evidence>
<reference evidence="9 10" key="1">
    <citation type="submission" date="2019-03" db="EMBL/GenBank/DDBJ databases">
        <title>Genomic Encyclopedia of Type Strains, Phase IV (KMG-IV): sequencing the most valuable type-strain genomes for metagenomic binning, comparative biology and taxonomic classification.</title>
        <authorList>
            <person name="Goeker M."/>
        </authorList>
    </citation>
    <scope>NUCLEOTIDE SEQUENCE [LARGE SCALE GENOMIC DNA]</scope>
    <source>
        <strain evidence="9 10">DSM 17974</strain>
    </source>
</reference>
<dbReference type="InterPro" id="IPR004761">
    <property type="entry name" value="Spore_GerAB"/>
</dbReference>
<dbReference type="RefSeq" id="WP_134160532.1">
    <property type="nucleotide sequence ID" value="NZ_SORF01000012.1"/>
</dbReference>
<evidence type="ECO:0000256" key="1">
    <source>
        <dbReference type="ARBA" id="ARBA00004141"/>
    </source>
</evidence>
<evidence type="ECO:0000256" key="6">
    <source>
        <dbReference type="ARBA" id="ARBA00022989"/>
    </source>
</evidence>
<keyword evidence="5 8" id="KW-0812">Transmembrane</keyword>
<feature type="transmembrane region" description="Helical" evidence="8">
    <location>
        <begin position="219"/>
        <end position="248"/>
    </location>
</feature>